<dbReference type="OrthoDB" id="76105at2759"/>
<evidence type="ECO:0000256" key="5">
    <source>
        <dbReference type="SAM" id="Phobius"/>
    </source>
</evidence>
<reference evidence="8" key="1">
    <citation type="submission" date="2017-02" db="UniProtKB">
        <authorList>
            <consortium name="WormBaseParasite"/>
        </authorList>
    </citation>
    <scope>IDENTIFICATION</scope>
</reference>
<evidence type="ECO:0000256" key="1">
    <source>
        <dbReference type="ARBA" id="ARBA00004604"/>
    </source>
</evidence>
<dbReference type="AlphaFoldDB" id="A0A0R3PD28"/>
<dbReference type="GO" id="GO:0032040">
    <property type="term" value="C:small-subunit processome"/>
    <property type="evidence" value="ECO:0007669"/>
    <property type="project" value="InterPro"/>
</dbReference>
<evidence type="ECO:0000256" key="2">
    <source>
        <dbReference type="ARBA" id="ARBA00022517"/>
    </source>
</evidence>
<dbReference type="Gene3D" id="3.40.50.1010">
    <property type="entry name" value="5'-nuclease"/>
    <property type="match status" value="1"/>
</dbReference>
<dbReference type="InterPro" id="IPR029060">
    <property type="entry name" value="PIN-like_dom_sf"/>
</dbReference>
<dbReference type="WBParaSite" id="ACOC_0000179401-mRNA-1">
    <property type="protein sequence ID" value="ACOC_0000179401-mRNA-1"/>
    <property type="gene ID" value="ACOC_0000179401"/>
</dbReference>
<evidence type="ECO:0000313" key="7">
    <source>
        <dbReference type="Proteomes" id="UP000267027"/>
    </source>
</evidence>
<evidence type="ECO:0000313" key="6">
    <source>
        <dbReference type="EMBL" id="VDM53380.1"/>
    </source>
</evidence>
<dbReference type="PANTHER" id="PTHR12416">
    <property type="entry name" value="RRNA-PROCESSING PROTEIN UTP23 HOMOLOG"/>
    <property type="match status" value="1"/>
</dbReference>
<keyword evidence="3" id="KW-0698">rRNA processing</keyword>
<dbReference type="STRING" id="334426.A0A0R3PD28"/>
<evidence type="ECO:0000256" key="4">
    <source>
        <dbReference type="ARBA" id="ARBA00023242"/>
    </source>
</evidence>
<accession>A0A0R3PD28</accession>
<proteinExistence type="predicted"/>
<keyword evidence="5" id="KW-1133">Transmembrane helix</keyword>
<keyword evidence="4" id="KW-0539">Nucleus</keyword>
<dbReference type="GO" id="GO:0006364">
    <property type="term" value="P:rRNA processing"/>
    <property type="evidence" value="ECO:0007669"/>
    <property type="project" value="UniProtKB-KW"/>
</dbReference>
<dbReference type="SUPFAM" id="SSF88723">
    <property type="entry name" value="PIN domain-like"/>
    <property type="match status" value="1"/>
</dbReference>
<protein>
    <submittedName>
        <fullName evidence="8">DDE_Tnp_1_7 domain-containing protein</fullName>
    </submittedName>
</protein>
<keyword evidence="7" id="KW-1185">Reference proteome</keyword>
<organism evidence="8">
    <name type="scientific">Angiostrongylus costaricensis</name>
    <name type="common">Nematode worm</name>
    <dbReference type="NCBI Taxonomy" id="334426"/>
    <lineage>
        <taxon>Eukaryota</taxon>
        <taxon>Metazoa</taxon>
        <taxon>Ecdysozoa</taxon>
        <taxon>Nematoda</taxon>
        <taxon>Chromadorea</taxon>
        <taxon>Rhabditida</taxon>
        <taxon>Rhabditina</taxon>
        <taxon>Rhabditomorpha</taxon>
        <taxon>Strongyloidea</taxon>
        <taxon>Metastrongylidae</taxon>
        <taxon>Angiostrongylus</taxon>
    </lineage>
</organism>
<keyword evidence="5" id="KW-0812">Transmembrane</keyword>
<keyword evidence="5" id="KW-0472">Membrane</keyword>
<name>A0A0R3PD28_ANGCS</name>
<keyword evidence="2" id="KW-0690">Ribosome biogenesis</keyword>
<evidence type="ECO:0000256" key="3">
    <source>
        <dbReference type="ARBA" id="ARBA00022552"/>
    </source>
</evidence>
<comment type="subcellular location">
    <subcellularLocation>
        <location evidence="1">Nucleus</location>
        <location evidence="1">Nucleolus</location>
    </subcellularLocation>
</comment>
<dbReference type="EMBL" id="UYYA01000296">
    <property type="protein sequence ID" value="VDM53380.1"/>
    <property type="molecule type" value="Genomic_DNA"/>
</dbReference>
<reference evidence="6 7" key="2">
    <citation type="submission" date="2018-11" db="EMBL/GenBank/DDBJ databases">
        <authorList>
            <consortium name="Pathogen Informatics"/>
        </authorList>
    </citation>
    <scope>NUCLEOTIDE SEQUENCE [LARGE SCALE GENOMIC DNA]</scope>
    <source>
        <strain evidence="6 7">Costa Rica</strain>
    </source>
</reference>
<gene>
    <name evidence="6" type="ORF">ACOC_LOCUS1795</name>
</gene>
<evidence type="ECO:0000313" key="8">
    <source>
        <dbReference type="WBParaSite" id="ACOC_0000179401-mRNA-1"/>
    </source>
</evidence>
<feature type="transmembrane region" description="Helical" evidence="5">
    <location>
        <begin position="44"/>
        <end position="65"/>
    </location>
</feature>
<dbReference type="Pfam" id="PF04900">
    <property type="entry name" value="Fcf1"/>
    <property type="match status" value="1"/>
</dbReference>
<dbReference type="Proteomes" id="UP000267027">
    <property type="component" value="Unassembled WGS sequence"/>
</dbReference>
<sequence length="126" mass="14513">RKISAAKFLKYENQLGLPFGILVDTNFVNFAVKNRLVVIQGFRGWAVFTLTVFTVDVFISAIPYVTDCVMGELEKAGRRFKIALKVVKNIRFQHLRCDHKVIYADESLVQQVTPFCSTFYIRLFIT</sequence>
<dbReference type="InterPro" id="IPR006984">
    <property type="entry name" value="Fcf1/UTP23"/>
</dbReference>